<dbReference type="PANTHER" id="PTHR43531:SF14">
    <property type="entry name" value="METHYL-ACCEPTING CHEMOTAXIS PROTEIN I-RELATED"/>
    <property type="match status" value="1"/>
</dbReference>
<dbReference type="PROSITE" id="PS50111">
    <property type="entry name" value="CHEMOTAXIS_TRANSDUC_2"/>
    <property type="match status" value="1"/>
</dbReference>
<dbReference type="InterPro" id="IPR004089">
    <property type="entry name" value="MCPsignal_dom"/>
</dbReference>
<evidence type="ECO:0000259" key="6">
    <source>
        <dbReference type="PROSITE" id="PS50885"/>
    </source>
</evidence>
<accession>A0ABS7FA83</accession>
<comment type="similarity">
    <text evidence="2">Belongs to the methyl-accepting chemotaxis (MCP) protein family.</text>
</comment>
<dbReference type="PROSITE" id="PS50885">
    <property type="entry name" value="HAMP"/>
    <property type="match status" value="1"/>
</dbReference>
<name>A0ABS7FA83_9NEIS</name>
<dbReference type="SUPFAM" id="SSF58104">
    <property type="entry name" value="Methyl-accepting chemotaxis protein (MCP) signaling domain"/>
    <property type="match status" value="1"/>
</dbReference>
<dbReference type="InterPro" id="IPR051310">
    <property type="entry name" value="MCP_chemotaxis"/>
</dbReference>
<dbReference type="Pfam" id="PF00015">
    <property type="entry name" value="MCPsignal"/>
    <property type="match status" value="1"/>
</dbReference>
<feature type="region of interest" description="Disordered" evidence="4">
    <location>
        <begin position="803"/>
        <end position="830"/>
    </location>
</feature>
<feature type="domain" description="Methyl-accepting transducer" evidence="5">
    <location>
        <begin position="533"/>
        <end position="762"/>
    </location>
</feature>
<keyword evidence="1" id="KW-0488">Methylation</keyword>
<dbReference type="InterPro" id="IPR035965">
    <property type="entry name" value="PAS-like_dom_sf"/>
</dbReference>
<evidence type="ECO:0000259" key="5">
    <source>
        <dbReference type="PROSITE" id="PS50111"/>
    </source>
</evidence>
<dbReference type="SUPFAM" id="SSF55785">
    <property type="entry name" value="PYP-like sensor domain (PAS domain)"/>
    <property type="match status" value="2"/>
</dbReference>
<dbReference type="InterPro" id="IPR004090">
    <property type="entry name" value="Chemotax_Me-accpt_rcpt"/>
</dbReference>
<dbReference type="Proteomes" id="UP000711178">
    <property type="component" value="Unassembled WGS sequence"/>
</dbReference>
<dbReference type="Pfam" id="PF18947">
    <property type="entry name" value="HAMP_2"/>
    <property type="match status" value="1"/>
</dbReference>
<keyword evidence="8" id="KW-1185">Reference proteome</keyword>
<feature type="domain" description="HAMP" evidence="6">
    <location>
        <begin position="476"/>
        <end position="528"/>
    </location>
</feature>
<organism evidence="7 8">
    <name type="scientific">Chromobacterium subtsugae</name>
    <dbReference type="NCBI Taxonomy" id="251747"/>
    <lineage>
        <taxon>Bacteria</taxon>
        <taxon>Pseudomonadati</taxon>
        <taxon>Pseudomonadota</taxon>
        <taxon>Betaproteobacteria</taxon>
        <taxon>Neisseriales</taxon>
        <taxon>Chromobacteriaceae</taxon>
        <taxon>Chromobacterium</taxon>
    </lineage>
</organism>
<dbReference type="Gene3D" id="1.10.287.950">
    <property type="entry name" value="Methyl-accepting chemotaxis protein"/>
    <property type="match status" value="1"/>
</dbReference>
<comment type="caution">
    <text evidence="7">The sequence shown here is derived from an EMBL/GenBank/DDBJ whole genome shotgun (WGS) entry which is preliminary data.</text>
</comment>
<dbReference type="PANTHER" id="PTHR43531">
    <property type="entry name" value="PROTEIN ICFG"/>
    <property type="match status" value="1"/>
</dbReference>
<dbReference type="SMART" id="SM00091">
    <property type="entry name" value="PAS"/>
    <property type="match status" value="3"/>
</dbReference>
<proteinExistence type="inferred from homology"/>
<reference evidence="7 8" key="1">
    <citation type="submission" date="2021-05" db="EMBL/GenBank/DDBJ databases">
        <title>Draft Whole Genome Sequencing Of Biosensor Chromobacterium violaceum Strain CV026 Reveals A Regulatory RNA In Chromobacterium violaceum Phenotype Regulatory Network.</title>
        <authorList>
            <person name="Hong K.W."/>
            <person name="Chan K.G."/>
            <person name="Chang C.-Y."/>
        </authorList>
    </citation>
    <scope>NUCLEOTIDE SEQUENCE [LARGE SCALE GENOMIC DNA]</scope>
    <source>
        <strain evidence="7 8">ATCC 31532</strain>
    </source>
</reference>
<evidence type="ECO:0000256" key="4">
    <source>
        <dbReference type="SAM" id="MobiDB-lite"/>
    </source>
</evidence>
<protein>
    <submittedName>
        <fullName evidence="7">PAS domain-containing protein</fullName>
    </submittedName>
</protein>
<evidence type="ECO:0000313" key="7">
    <source>
        <dbReference type="EMBL" id="MBW8286952.1"/>
    </source>
</evidence>
<dbReference type="PRINTS" id="PR00260">
    <property type="entry name" value="CHEMTRNSDUCR"/>
</dbReference>
<dbReference type="SMART" id="SM00283">
    <property type="entry name" value="MA"/>
    <property type="match status" value="1"/>
</dbReference>
<dbReference type="InterPro" id="IPR000014">
    <property type="entry name" value="PAS"/>
</dbReference>
<dbReference type="EMBL" id="JAHDTB010000003">
    <property type="protein sequence ID" value="MBW8286952.1"/>
    <property type="molecule type" value="Genomic_DNA"/>
</dbReference>
<dbReference type="InterPro" id="IPR003660">
    <property type="entry name" value="HAMP_dom"/>
</dbReference>
<evidence type="ECO:0000256" key="2">
    <source>
        <dbReference type="ARBA" id="ARBA00029447"/>
    </source>
</evidence>
<dbReference type="Pfam" id="PF13188">
    <property type="entry name" value="PAS_8"/>
    <property type="match status" value="3"/>
</dbReference>
<keyword evidence="3" id="KW-0807">Transducer</keyword>
<sequence length="830" mass="89597">MVLRELAGGEVRTAFNVRDGDDSSPFAFLRAAVSRSLENMRLRSALDVCTTNVMIADGEHQVVYANRAALDMFQQAEADIRQELPQFSARAILGCSIDSFHRNPSFQRGLLQDLRGTHRGTIKVGGRTFHLVLTPILDGQNRKLGAVVEWVDATRELERKAEEDARLAADRLAAAENARIRSALDVCTTNVMIADAEHKIIYANGSALAMFRNAEPDIRKDIPSFSASRLLGSSIDEFHKNPGYQRGLLAQARDTHRSSIAVGGRTFGLILSPVVGANGERLGSVVEWQDNTEMLRLQQEAQQRMDQERAQAAENARIRNALDNCTTNVMIADNERRIIYMNHSVTDMLRSVEADLRKALPHFDVRRLLGTSIDEFHKNPAHQRELLANMRATYRAEIVVAGRTFSLVSNPVFGADGARLGSVVEWKDRTAEVEIEREVAGIVSAASAGEFGKRIDVEGKQGFFRLLSEGVNQLMGVTSQGLADIAGVLGALAGGDLTRSISADYQGLFGQLKADSNATVDKLKEIVANIKDSTDTINTAAREIAAGNANLSSRTEQQAASLEETASSMEEITSTVRQNAENARKANSLAIGASDIAARGGKVVGDVVSTMNEINDSAKKIVDIISVIDGIAFQTNILALNAAVEAARAGEQGRGFAVVASEVRSLAQRSAAAAKEIKLLIGDSVDKVESGSRLVDEAGRTMDEIVVSIRRVADIMSDISAASAEQSSGIEQVNLAVTQMDENTQKNAALVEQAAAAAESLEEQARYLSGAVAVFRLDESGRSGQPPQARPLASRQPAAWTFAAKGRGPARALEPIRPPRDADDGTWEEF</sequence>
<dbReference type="CDD" id="cd11386">
    <property type="entry name" value="MCP_signal"/>
    <property type="match status" value="1"/>
</dbReference>
<dbReference type="Gene3D" id="3.30.450.20">
    <property type="entry name" value="PAS domain"/>
    <property type="match status" value="3"/>
</dbReference>
<evidence type="ECO:0000313" key="8">
    <source>
        <dbReference type="Proteomes" id="UP000711178"/>
    </source>
</evidence>
<evidence type="ECO:0000256" key="3">
    <source>
        <dbReference type="PROSITE-ProRule" id="PRU00284"/>
    </source>
</evidence>
<evidence type="ECO:0000256" key="1">
    <source>
        <dbReference type="ARBA" id="ARBA00022481"/>
    </source>
</evidence>
<gene>
    <name evidence="7" type="ORF">KIF53_04845</name>
</gene>